<comment type="caution">
    <text evidence="1">The sequence shown here is derived from an EMBL/GenBank/DDBJ whole genome shotgun (WGS) entry which is preliminary data.</text>
</comment>
<gene>
    <name evidence="1" type="ORF">M9H77_22602</name>
</gene>
<organism evidence="1 2">
    <name type="scientific">Catharanthus roseus</name>
    <name type="common">Madagascar periwinkle</name>
    <name type="synonym">Vinca rosea</name>
    <dbReference type="NCBI Taxonomy" id="4058"/>
    <lineage>
        <taxon>Eukaryota</taxon>
        <taxon>Viridiplantae</taxon>
        <taxon>Streptophyta</taxon>
        <taxon>Embryophyta</taxon>
        <taxon>Tracheophyta</taxon>
        <taxon>Spermatophyta</taxon>
        <taxon>Magnoliopsida</taxon>
        <taxon>eudicotyledons</taxon>
        <taxon>Gunneridae</taxon>
        <taxon>Pentapetalae</taxon>
        <taxon>asterids</taxon>
        <taxon>lamiids</taxon>
        <taxon>Gentianales</taxon>
        <taxon>Apocynaceae</taxon>
        <taxon>Rauvolfioideae</taxon>
        <taxon>Vinceae</taxon>
        <taxon>Catharanthinae</taxon>
        <taxon>Catharanthus</taxon>
    </lineage>
</organism>
<proteinExistence type="predicted"/>
<accession>A0ACC0AQY1</accession>
<evidence type="ECO:0000313" key="1">
    <source>
        <dbReference type="EMBL" id="KAI5663279.1"/>
    </source>
</evidence>
<protein>
    <submittedName>
        <fullName evidence="1">Uncharacterized protein</fullName>
    </submittedName>
</protein>
<evidence type="ECO:0000313" key="2">
    <source>
        <dbReference type="Proteomes" id="UP001060085"/>
    </source>
</evidence>
<name>A0ACC0AQY1_CATRO</name>
<dbReference type="Proteomes" id="UP001060085">
    <property type="component" value="Linkage Group LG05"/>
</dbReference>
<keyword evidence="2" id="KW-1185">Reference proteome</keyword>
<sequence>MFINVMAITQTIFYEPLMLYQGIEEDDEDADDADSDYDISSASDEDNGNNDEEDNISTPLNPLSSTTVNQWQISQWFSNAPYNYTSFGVFLDMGSREQIDDLIE</sequence>
<reference evidence="2" key="1">
    <citation type="journal article" date="2023" name="Nat. Plants">
        <title>Single-cell RNA sequencing provides a high-resolution roadmap for understanding the multicellular compartmentation of specialized metabolism.</title>
        <authorList>
            <person name="Sun S."/>
            <person name="Shen X."/>
            <person name="Li Y."/>
            <person name="Li Y."/>
            <person name="Wang S."/>
            <person name="Li R."/>
            <person name="Zhang H."/>
            <person name="Shen G."/>
            <person name="Guo B."/>
            <person name="Wei J."/>
            <person name="Xu J."/>
            <person name="St-Pierre B."/>
            <person name="Chen S."/>
            <person name="Sun C."/>
        </authorList>
    </citation>
    <scope>NUCLEOTIDE SEQUENCE [LARGE SCALE GENOMIC DNA]</scope>
</reference>
<dbReference type="EMBL" id="CM044705">
    <property type="protein sequence ID" value="KAI5663279.1"/>
    <property type="molecule type" value="Genomic_DNA"/>
</dbReference>